<proteinExistence type="inferred from homology"/>
<dbReference type="Pfam" id="PF16320">
    <property type="entry name" value="Ribosomal_L12_N"/>
    <property type="match status" value="1"/>
</dbReference>
<gene>
    <name evidence="7" type="primary">mrpl12</name>
    <name evidence="7" type="ORF">SOMG_04549</name>
</gene>
<accession>A0AAE9WG68</accession>
<feature type="region of interest" description="Disordered" evidence="4">
    <location>
        <begin position="83"/>
        <end position="104"/>
    </location>
</feature>
<dbReference type="InterPro" id="IPR014719">
    <property type="entry name" value="Ribosomal_bL12_C/ClpS-like"/>
</dbReference>
<evidence type="ECO:0000259" key="5">
    <source>
        <dbReference type="Pfam" id="PF00542"/>
    </source>
</evidence>
<dbReference type="SUPFAM" id="SSF48300">
    <property type="entry name" value="Ribosomal protein L7/12, oligomerisation (N-terminal) domain"/>
    <property type="match status" value="1"/>
</dbReference>
<dbReference type="GO" id="GO:0003735">
    <property type="term" value="F:structural constituent of ribosome"/>
    <property type="evidence" value="ECO:0007669"/>
    <property type="project" value="InterPro"/>
</dbReference>
<evidence type="ECO:0000256" key="1">
    <source>
        <dbReference type="ARBA" id="ARBA00007197"/>
    </source>
</evidence>
<keyword evidence="2 7" id="KW-0689">Ribosomal protein</keyword>
<keyword evidence="3" id="KW-0687">Ribonucleoprotein</keyword>
<dbReference type="GO" id="GO:0005762">
    <property type="term" value="C:mitochondrial large ribosomal subunit"/>
    <property type="evidence" value="ECO:0007669"/>
    <property type="project" value="TreeGrafter"/>
</dbReference>
<dbReference type="RefSeq" id="XP_056039421.1">
    <property type="nucleotide sequence ID" value="XM_056183332.1"/>
</dbReference>
<comment type="similarity">
    <text evidence="1">Belongs to the bacterial ribosomal protein bL12 family.</text>
</comment>
<feature type="domain" description="Large ribosomal subunit protein bL12 oligomerization" evidence="6">
    <location>
        <begin position="40"/>
        <end position="88"/>
    </location>
</feature>
<dbReference type="Proteomes" id="UP001212411">
    <property type="component" value="Chromosome 3"/>
</dbReference>
<organism evidence="7 8">
    <name type="scientific">Schizosaccharomyces osmophilus</name>
    <dbReference type="NCBI Taxonomy" id="2545709"/>
    <lineage>
        <taxon>Eukaryota</taxon>
        <taxon>Fungi</taxon>
        <taxon>Dikarya</taxon>
        <taxon>Ascomycota</taxon>
        <taxon>Taphrinomycotina</taxon>
        <taxon>Schizosaccharomycetes</taxon>
        <taxon>Schizosaccharomycetales</taxon>
        <taxon>Schizosaccharomycetaceae</taxon>
        <taxon>Schizosaccharomyces</taxon>
    </lineage>
</organism>
<dbReference type="GO" id="GO:0006412">
    <property type="term" value="P:translation"/>
    <property type="evidence" value="ECO:0007669"/>
    <property type="project" value="InterPro"/>
</dbReference>
<dbReference type="Gene3D" id="3.30.1390.10">
    <property type="match status" value="1"/>
</dbReference>
<reference evidence="7 8" key="1">
    <citation type="journal article" date="2023" name="G3 (Bethesda)">
        <title>A high-quality reference genome for the fission yeast Schizosaccharomyces osmophilus.</title>
        <authorList>
            <person name="Jia G.S."/>
            <person name="Zhang W.C."/>
            <person name="Liang Y."/>
            <person name="Liu X.H."/>
            <person name="Rhind N."/>
            <person name="Pidoux A."/>
            <person name="Brysch-Herzberg M."/>
            <person name="Du L.L."/>
        </authorList>
    </citation>
    <scope>NUCLEOTIDE SEQUENCE [LARGE SCALE GENOMIC DNA]</scope>
    <source>
        <strain evidence="7 8">CBS 15793</strain>
    </source>
</reference>
<evidence type="ECO:0000259" key="6">
    <source>
        <dbReference type="Pfam" id="PF16320"/>
    </source>
</evidence>
<evidence type="ECO:0000256" key="2">
    <source>
        <dbReference type="ARBA" id="ARBA00022980"/>
    </source>
</evidence>
<dbReference type="Pfam" id="PF00542">
    <property type="entry name" value="Ribosomal_L12"/>
    <property type="match status" value="1"/>
</dbReference>
<keyword evidence="8" id="KW-1185">Reference proteome</keyword>
<evidence type="ECO:0000256" key="3">
    <source>
        <dbReference type="ARBA" id="ARBA00023274"/>
    </source>
</evidence>
<protein>
    <submittedName>
        <fullName evidence="7">Mitochondrial ribosomal protein subunit L12</fullName>
    </submittedName>
</protein>
<dbReference type="InterPro" id="IPR008932">
    <property type="entry name" value="Ribosomal_bL12_oligo"/>
</dbReference>
<evidence type="ECO:0000256" key="4">
    <source>
        <dbReference type="SAM" id="MobiDB-lite"/>
    </source>
</evidence>
<dbReference type="PANTHER" id="PTHR45987:SF4">
    <property type="entry name" value="LARGE RIBOSOMAL SUBUNIT PROTEIN BL12M"/>
    <property type="match status" value="1"/>
</dbReference>
<dbReference type="SUPFAM" id="SSF54736">
    <property type="entry name" value="ClpS-like"/>
    <property type="match status" value="1"/>
</dbReference>
<dbReference type="EMBL" id="CP115613">
    <property type="protein sequence ID" value="WBW75178.1"/>
    <property type="molecule type" value="Genomic_DNA"/>
</dbReference>
<dbReference type="NCBIfam" id="TIGR00855">
    <property type="entry name" value="L12"/>
    <property type="match status" value="1"/>
</dbReference>
<dbReference type="HAMAP" id="MF_00368">
    <property type="entry name" value="Ribosomal_bL12"/>
    <property type="match status" value="1"/>
</dbReference>
<evidence type="ECO:0000313" key="7">
    <source>
        <dbReference type="EMBL" id="WBW75178.1"/>
    </source>
</evidence>
<dbReference type="GO" id="GO:0003729">
    <property type="term" value="F:mRNA binding"/>
    <property type="evidence" value="ECO:0007669"/>
    <property type="project" value="TreeGrafter"/>
</dbReference>
<name>A0AAE9WG68_9SCHI</name>
<dbReference type="PANTHER" id="PTHR45987">
    <property type="entry name" value="39S RIBOSOMAL PROTEIN L12"/>
    <property type="match status" value="1"/>
</dbReference>
<dbReference type="InterPro" id="IPR036235">
    <property type="entry name" value="Ribosomal_bL12_oligo_N_sf"/>
</dbReference>
<dbReference type="GeneID" id="80878021"/>
<evidence type="ECO:0000313" key="8">
    <source>
        <dbReference type="Proteomes" id="UP001212411"/>
    </source>
</evidence>
<dbReference type="Gene3D" id="1.20.5.710">
    <property type="entry name" value="Single helix bin"/>
    <property type="match status" value="1"/>
</dbReference>
<sequence length="171" mass="18601">MLRVFPRLNKNLISVVRAKPAASLLRTFHSSIPARNAEGKIENLVEEISKLSLLETSKLVEQLKEKLNISDIAPMAAPMAVPGAAAGAAEEANDEPKPEEKTTWNLKLDSFDAGSKAKVIKEVKSLLGLSLVDAKKFVESAPKVLKENVLKEDADAIKSKLEQLTCKVTLE</sequence>
<feature type="domain" description="Large ribosomal subunit protein bL12 C-terminal" evidence="5">
    <location>
        <begin position="105"/>
        <end position="171"/>
    </location>
</feature>
<dbReference type="CDD" id="cd00387">
    <property type="entry name" value="Ribosomal_L7_L12"/>
    <property type="match status" value="1"/>
</dbReference>
<dbReference type="AlphaFoldDB" id="A0AAE9WG68"/>
<dbReference type="InterPro" id="IPR000206">
    <property type="entry name" value="Ribosomal_bL12"/>
</dbReference>
<dbReference type="FunFam" id="3.30.1390.10:FF:000001">
    <property type="entry name" value="50S ribosomal protein L7/L12"/>
    <property type="match status" value="1"/>
</dbReference>
<dbReference type="KEGG" id="som:SOMG_04549"/>
<dbReference type="InterPro" id="IPR013823">
    <property type="entry name" value="Ribosomal_bL12_C"/>
</dbReference>